<accession>A0A5C7WKF5</accession>
<dbReference type="InterPro" id="IPR050884">
    <property type="entry name" value="CNP_phosphodiesterase-III"/>
</dbReference>
<evidence type="ECO:0000259" key="5">
    <source>
        <dbReference type="Pfam" id="PF00149"/>
    </source>
</evidence>
<dbReference type="EMBL" id="SSGG01000063">
    <property type="protein sequence ID" value="TXI37185.1"/>
    <property type="molecule type" value="Genomic_DNA"/>
</dbReference>
<dbReference type="Gene3D" id="3.60.21.10">
    <property type="match status" value="1"/>
</dbReference>
<dbReference type="AlphaFoldDB" id="A0A5C7WKF5"/>
<keyword evidence="3" id="KW-0408">Iron</keyword>
<protein>
    <submittedName>
        <fullName evidence="6">Metallophosphoesterase</fullName>
    </submittedName>
</protein>
<keyword evidence="2" id="KW-0378">Hydrolase</keyword>
<evidence type="ECO:0000256" key="4">
    <source>
        <dbReference type="ARBA" id="ARBA00025742"/>
    </source>
</evidence>
<dbReference type="PANTHER" id="PTHR42988:SF2">
    <property type="entry name" value="CYCLIC NUCLEOTIDE PHOSPHODIESTERASE CBUA0032-RELATED"/>
    <property type="match status" value="1"/>
</dbReference>
<gene>
    <name evidence="6" type="ORF">E6Q51_03810</name>
</gene>
<keyword evidence="1" id="KW-0479">Metal-binding</keyword>
<dbReference type="InterPro" id="IPR029052">
    <property type="entry name" value="Metallo-depent_PP-like"/>
</dbReference>
<evidence type="ECO:0000313" key="6">
    <source>
        <dbReference type="EMBL" id="TXI37185.1"/>
    </source>
</evidence>
<name>A0A5C7WKF5_METME</name>
<reference evidence="6 7" key="1">
    <citation type="submission" date="2018-09" db="EMBL/GenBank/DDBJ databases">
        <title>Metagenome Assembled Genomes from an Advanced Water Purification Facility.</title>
        <authorList>
            <person name="Stamps B.W."/>
            <person name="Spear J.R."/>
        </authorList>
    </citation>
    <scope>NUCLEOTIDE SEQUENCE [LARGE SCALE GENOMIC DNA]</scope>
    <source>
        <strain evidence="6">Bin_42_2</strain>
    </source>
</reference>
<dbReference type="CDD" id="cd07400">
    <property type="entry name" value="MPP_1"/>
    <property type="match status" value="1"/>
</dbReference>
<dbReference type="Proteomes" id="UP000321374">
    <property type="component" value="Unassembled WGS sequence"/>
</dbReference>
<organism evidence="6 7">
    <name type="scientific">Methylophilus methylotrophus</name>
    <name type="common">Bacterium W3A1</name>
    <dbReference type="NCBI Taxonomy" id="17"/>
    <lineage>
        <taxon>Bacteria</taxon>
        <taxon>Pseudomonadati</taxon>
        <taxon>Pseudomonadota</taxon>
        <taxon>Betaproteobacteria</taxon>
        <taxon>Nitrosomonadales</taxon>
        <taxon>Methylophilaceae</taxon>
        <taxon>Methylophilus</taxon>
    </lineage>
</organism>
<evidence type="ECO:0000256" key="2">
    <source>
        <dbReference type="ARBA" id="ARBA00022801"/>
    </source>
</evidence>
<dbReference type="GO" id="GO:0016787">
    <property type="term" value="F:hydrolase activity"/>
    <property type="evidence" value="ECO:0007669"/>
    <property type="project" value="UniProtKB-KW"/>
</dbReference>
<dbReference type="STRING" id="1122236.GCA_000378225_02102"/>
<dbReference type="GO" id="GO:0046872">
    <property type="term" value="F:metal ion binding"/>
    <property type="evidence" value="ECO:0007669"/>
    <property type="project" value="UniProtKB-KW"/>
</dbReference>
<evidence type="ECO:0000256" key="1">
    <source>
        <dbReference type="ARBA" id="ARBA00022723"/>
    </source>
</evidence>
<sequence length="268" mass="29769">MSVILHLSDPHFGTEQPHVTAALLQLAQELRPDIAILSGDITQRAKRGQFAAARSFMDALAVPVKLVIPGNHDIPLFNLFARIFNPYGNYRRVFGKQLEPLFFSQDALVIGVNATRPWRHADGEVSAKQIERVAQQLRGALPEQLRIVAVHQPVYVERESDLENLLHGHQQAIKAWAAAGVDLILSGHIHLAYIRNLAEETDGLTRSVWTLSAGTAISSRIREGKPNSVNLIRYEPEASSRHCQVERMDFDAATARFITAHTQVLALS</sequence>
<comment type="caution">
    <text evidence="6">The sequence shown here is derived from an EMBL/GenBank/DDBJ whole genome shotgun (WGS) entry which is preliminary data.</text>
</comment>
<dbReference type="Pfam" id="PF00149">
    <property type="entry name" value="Metallophos"/>
    <property type="match status" value="1"/>
</dbReference>
<evidence type="ECO:0000313" key="7">
    <source>
        <dbReference type="Proteomes" id="UP000321374"/>
    </source>
</evidence>
<dbReference type="InterPro" id="IPR004843">
    <property type="entry name" value="Calcineurin-like_PHP"/>
</dbReference>
<evidence type="ECO:0000256" key="3">
    <source>
        <dbReference type="ARBA" id="ARBA00023004"/>
    </source>
</evidence>
<comment type="similarity">
    <text evidence="4">Belongs to the cyclic nucleotide phosphodiesterase class-III family.</text>
</comment>
<dbReference type="SUPFAM" id="SSF56300">
    <property type="entry name" value="Metallo-dependent phosphatases"/>
    <property type="match status" value="1"/>
</dbReference>
<proteinExistence type="inferred from homology"/>
<dbReference type="PANTHER" id="PTHR42988">
    <property type="entry name" value="PHOSPHOHYDROLASE"/>
    <property type="match status" value="1"/>
</dbReference>
<feature type="domain" description="Calcineurin-like phosphoesterase" evidence="5">
    <location>
        <begin position="4"/>
        <end position="190"/>
    </location>
</feature>